<feature type="compositionally biased region" description="Basic and acidic residues" evidence="1">
    <location>
        <begin position="1"/>
        <end position="10"/>
    </location>
</feature>
<feature type="compositionally biased region" description="Low complexity" evidence="1">
    <location>
        <begin position="83"/>
        <end position="95"/>
    </location>
</feature>
<accession>A0ABP8JVU3</accession>
<evidence type="ECO:0000313" key="2">
    <source>
        <dbReference type="EMBL" id="GAA4396902.1"/>
    </source>
</evidence>
<proteinExistence type="predicted"/>
<name>A0ABP8JVU3_9ACTN</name>
<organism evidence="2 3">
    <name type="scientific">Tsukamurella soli</name>
    <dbReference type="NCBI Taxonomy" id="644556"/>
    <lineage>
        <taxon>Bacteria</taxon>
        <taxon>Bacillati</taxon>
        <taxon>Actinomycetota</taxon>
        <taxon>Actinomycetes</taxon>
        <taxon>Mycobacteriales</taxon>
        <taxon>Tsukamurellaceae</taxon>
        <taxon>Tsukamurella</taxon>
    </lineage>
</organism>
<evidence type="ECO:0000313" key="3">
    <source>
        <dbReference type="Proteomes" id="UP001500635"/>
    </source>
</evidence>
<feature type="region of interest" description="Disordered" evidence="1">
    <location>
        <begin position="58"/>
        <end position="112"/>
    </location>
</feature>
<dbReference type="EMBL" id="BAABFR010000052">
    <property type="protein sequence ID" value="GAA4396902.1"/>
    <property type="molecule type" value="Genomic_DNA"/>
</dbReference>
<dbReference type="Proteomes" id="UP001500635">
    <property type="component" value="Unassembled WGS sequence"/>
</dbReference>
<protein>
    <submittedName>
        <fullName evidence="2">Uncharacterized protein</fullName>
    </submittedName>
</protein>
<evidence type="ECO:0000256" key="1">
    <source>
        <dbReference type="SAM" id="MobiDB-lite"/>
    </source>
</evidence>
<sequence length="112" mass="11548">MDGRSVDGRSVDAGGGADTPLLRERRVSSDRAGRQFGCADDRYRPDRAAFSIVDSRRGRQLTAVSRSAAAAGNGQALPSRTPAASSAVSDRTSSSEPPAALTRADPTITASA</sequence>
<comment type="caution">
    <text evidence="2">The sequence shown here is derived from an EMBL/GenBank/DDBJ whole genome shotgun (WGS) entry which is preliminary data.</text>
</comment>
<keyword evidence="3" id="KW-1185">Reference proteome</keyword>
<gene>
    <name evidence="2" type="ORF">GCM10023147_31720</name>
</gene>
<feature type="region of interest" description="Disordered" evidence="1">
    <location>
        <begin position="1"/>
        <end position="41"/>
    </location>
</feature>
<feature type="compositionally biased region" description="Basic and acidic residues" evidence="1">
    <location>
        <begin position="21"/>
        <end position="41"/>
    </location>
</feature>
<reference evidence="3" key="1">
    <citation type="journal article" date="2019" name="Int. J. Syst. Evol. Microbiol.">
        <title>The Global Catalogue of Microorganisms (GCM) 10K type strain sequencing project: providing services to taxonomists for standard genome sequencing and annotation.</title>
        <authorList>
            <consortium name="The Broad Institute Genomics Platform"/>
            <consortium name="The Broad Institute Genome Sequencing Center for Infectious Disease"/>
            <person name="Wu L."/>
            <person name="Ma J."/>
        </authorList>
    </citation>
    <scope>NUCLEOTIDE SEQUENCE [LARGE SCALE GENOMIC DNA]</scope>
    <source>
        <strain evidence="3">JCM 17688</strain>
    </source>
</reference>